<dbReference type="Proteomes" id="UP000784294">
    <property type="component" value="Unassembled WGS sequence"/>
</dbReference>
<organism evidence="1 2">
    <name type="scientific">Protopolystoma xenopodis</name>
    <dbReference type="NCBI Taxonomy" id="117903"/>
    <lineage>
        <taxon>Eukaryota</taxon>
        <taxon>Metazoa</taxon>
        <taxon>Spiralia</taxon>
        <taxon>Lophotrochozoa</taxon>
        <taxon>Platyhelminthes</taxon>
        <taxon>Monogenea</taxon>
        <taxon>Polyopisthocotylea</taxon>
        <taxon>Polystomatidea</taxon>
        <taxon>Polystomatidae</taxon>
        <taxon>Protopolystoma</taxon>
    </lineage>
</organism>
<comment type="caution">
    <text evidence="1">The sequence shown here is derived from an EMBL/GenBank/DDBJ whole genome shotgun (WGS) entry which is preliminary data.</text>
</comment>
<dbReference type="OrthoDB" id="6284171at2759"/>
<dbReference type="EMBL" id="CAAALY010034255">
    <property type="protein sequence ID" value="VEL17809.1"/>
    <property type="molecule type" value="Genomic_DNA"/>
</dbReference>
<keyword evidence="2" id="KW-1185">Reference proteome</keyword>
<gene>
    <name evidence="1" type="ORF">PXEA_LOCUS11249</name>
</gene>
<evidence type="ECO:0000313" key="1">
    <source>
        <dbReference type="EMBL" id="VEL17809.1"/>
    </source>
</evidence>
<accession>A0A3S5FDB4</accession>
<sequence>MVVNGIDLQRATHAHALEVFRGATEPILVEVARRDPCTGISGAYHLPTGQPPFNISSSRTGEALSRHLVRRASGATVAVGANFRAIRPRPTGQPVKVVSDGCRTIDHAEEVLGLASAGKKVAKQEDEEDEMRQDGQGISRNAGVQTEATCQVRHAQGIQCFGSSPSCFCCCSCTSCCLCCHDEPSVSRVPDAAVALAAAAELASREITNALGLVSESEQLAHSV</sequence>
<name>A0A3S5FDB4_9PLAT</name>
<evidence type="ECO:0000313" key="2">
    <source>
        <dbReference type="Proteomes" id="UP000784294"/>
    </source>
</evidence>
<dbReference type="AlphaFoldDB" id="A0A3S5FDB4"/>
<protein>
    <submittedName>
        <fullName evidence="1">Uncharacterized protein</fullName>
    </submittedName>
</protein>
<reference evidence="1" key="1">
    <citation type="submission" date="2018-11" db="EMBL/GenBank/DDBJ databases">
        <authorList>
            <consortium name="Pathogen Informatics"/>
        </authorList>
    </citation>
    <scope>NUCLEOTIDE SEQUENCE</scope>
</reference>
<proteinExistence type="predicted"/>